<sequence>MAEYRDLFGKPDNKPQMRDLFGAQPPAPEGALAPEPAKSVPAQDLFAGQAPSLVKTSAVDLGLLTPLATPTLAAPESIATREGVDLRYAELVRENEVLMHRVIDLTQSVKHRENQLSKLLNAARQQADELQAIINPKRSLLGKKPAVDKARAHALIDELQGFMRSELKPDVFFQNDMEELRRQTDYLDRLAAVLKADAQTVLLPNDELLERISTQSHILSLQANSTRRLIEQLERQLQDIEDWRANFLSLLVVDIQQRL</sequence>
<protein>
    <recommendedName>
        <fullName evidence="2">ENTH domain-containing protein</fullName>
    </recommendedName>
</protein>
<dbReference type="PROSITE" id="PS50942">
    <property type="entry name" value="ENTH"/>
    <property type="match status" value="1"/>
</dbReference>
<feature type="region of interest" description="Disordered" evidence="1">
    <location>
        <begin position="1"/>
        <end position="36"/>
    </location>
</feature>
<dbReference type="OrthoDB" id="8586140at2"/>
<organism evidence="3 4">
    <name type="scientific">Chitinimonas taiwanensis DSM 18899</name>
    <dbReference type="NCBI Taxonomy" id="1121279"/>
    <lineage>
        <taxon>Bacteria</taxon>
        <taxon>Pseudomonadati</taxon>
        <taxon>Pseudomonadota</taxon>
        <taxon>Betaproteobacteria</taxon>
        <taxon>Neisseriales</taxon>
        <taxon>Chitinibacteraceae</taxon>
        <taxon>Chitinimonas</taxon>
    </lineage>
</organism>
<reference evidence="3 4" key="1">
    <citation type="submission" date="2016-11" db="EMBL/GenBank/DDBJ databases">
        <authorList>
            <person name="Jaros S."/>
            <person name="Januszkiewicz K."/>
            <person name="Wedrychowicz H."/>
        </authorList>
    </citation>
    <scope>NUCLEOTIDE SEQUENCE [LARGE SCALE GENOMIC DNA]</scope>
    <source>
        <strain evidence="3 4">DSM 18899</strain>
    </source>
</reference>
<dbReference type="AlphaFoldDB" id="A0A1K2HD98"/>
<evidence type="ECO:0000313" key="3">
    <source>
        <dbReference type="EMBL" id="SFZ74719.1"/>
    </source>
</evidence>
<dbReference type="Proteomes" id="UP000186513">
    <property type="component" value="Unassembled WGS sequence"/>
</dbReference>
<gene>
    <name evidence="3" type="ORF">SAMN02745887_01374</name>
</gene>
<name>A0A1K2HD98_9NEIS</name>
<dbReference type="RefSeq" id="WP_072427894.1">
    <property type="nucleotide sequence ID" value="NZ_FPKR01000004.1"/>
</dbReference>
<dbReference type="STRING" id="1121279.SAMN02745887_01374"/>
<evidence type="ECO:0000259" key="2">
    <source>
        <dbReference type="PROSITE" id="PS50942"/>
    </source>
</evidence>
<evidence type="ECO:0000313" key="4">
    <source>
        <dbReference type="Proteomes" id="UP000186513"/>
    </source>
</evidence>
<feature type="domain" description="ENTH" evidence="2">
    <location>
        <begin position="181"/>
        <end position="259"/>
    </location>
</feature>
<keyword evidence="4" id="KW-1185">Reference proteome</keyword>
<accession>A0A1K2HD98</accession>
<evidence type="ECO:0000256" key="1">
    <source>
        <dbReference type="SAM" id="MobiDB-lite"/>
    </source>
</evidence>
<dbReference type="EMBL" id="FPKR01000004">
    <property type="protein sequence ID" value="SFZ74719.1"/>
    <property type="molecule type" value="Genomic_DNA"/>
</dbReference>
<dbReference type="InterPro" id="IPR013809">
    <property type="entry name" value="ENTH"/>
</dbReference>
<feature type="compositionally biased region" description="Basic and acidic residues" evidence="1">
    <location>
        <begin position="1"/>
        <end position="17"/>
    </location>
</feature>
<proteinExistence type="predicted"/>